<keyword evidence="3 10" id="KW-0808">Transferase</keyword>
<comment type="catalytic activity">
    <reaction evidence="7">
        <text>DNA(n) + a 2'-deoxyribonucleoside 5'-triphosphate = DNA(n+1) + diphosphate</text>
        <dbReference type="Rhea" id="RHEA:22508"/>
        <dbReference type="Rhea" id="RHEA-COMP:17339"/>
        <dbReference type="Rhea" id="RHEA-COMP:17340"/>
        <dbReference type="ChEBI" id="CHEBI:33019"/>
        <dbReference type="ChEBI" id="CHEBI:61560"/>
        <dbReference type="ChEBI" id="CHEBI:173112"/>
        <dbReference type="EC" id="2.7.7.7"/>
    </reaction>
</comment>
<keyword evidence="11" id="KW-1185">Reference proteome</keyword>
<proteinExistence type="predicted"/>
<dbReference type="KEGG" id="aar:Acear_0044"/>
<dbReference type="InterPro" id="IPR027417">
    <property type="entry name" value="P-loop_NTPase"/>
</dbReference>
<reference evidence="10 11" key="1">
    <citation type="journal article" date="2010" name="Stand. Genomic Sci.">
        <title>Complete genome sequence of Acetohalobium arabaticum type strain (Z-7288).</title>
        <authorList>
            <person name="Sikorski J."/>
            <person name="Lapidus A."/>
            <person name="Chertkov O."/>
            <person name="Lucas S."/>
            <person name="Copeland A."/>
            <person name="Glavina Del Rio T."/>
            <person name="Nolan M."/>
            <person name="Tice H."/>
            <person name="Cheng J.F."/>
            <person name="Han C."/>
            <person name="Brambilla E."/>
            <person name="Pitluck S."/>
            <person name="Liolios K."/>
            <person name="Ivanova N."/>
            <person name="Mavromatis K."/>
            <person name="Mikhailova N."/>
            <person name="Pati A."/>
            <person name="Bruce D."/>
            <person name="Detter C."/>
            <person name="Tapia R."/>
            <person name="Goodwin L."/>
            <person name="Chen A."/>
            <person name="Palaniappan K."/>
            <person name="Land M."/>
            <person name="Hauser L."/>
            <person name="Chang Y.J."/>
            <person name="Jeffries C.D."/>
            <person name="Rohde M."/>
            <person name="Goker M."/>
            <person name="Spring S."/>
            <person name="Woyke T."/>
            <person name="Bristow J."/>
            <person name="Eisen J.A."/>
            <person name="Markowitz V."/>
            <person name="Hugenholtz P."/>
            <person name="Kyrpides N.C."/>
            <person name="Klenk H.P."/>
        </authorList>
    </citation>
    <scope>NUCLEOTIDE SEQUENCE [LARGE SCALE GENOMIC DNA]</scope>
    <source>
        <strain evidence="11">ATCC 49924 / DSM 5501 / Z-7288</strain>
    </source>
</reference>
<keyword evidence="5" id="KW-0235">DNA replication</keyword>
<dbReference type="Pfam" id="PF13177">
    <property type="entry name" value="DNA_pol3_delta2"/>
    <property type="match status" value="1"/>
</dbReference>
<dbReference type="InterPro" id="IPR015199">
    <property type="entry name" value="DNA_pol_III_delta_C"/>
</dbReference>
<dbReference type="GO" id="GO:0009360">
    <property type="term" value="C:DNA polymerase III complex"/>
    <property type="evidence" value="ECO:0007669"/>
    <property type="project" value="InterPro"/>
</dbReference>
<dbReference type="PANTHER" id="PTHR11669:SF8">
    <property type="entry name" value="DNA POLYMERASE III SUBUNIT DELTA"/>
    <property type="match status" value="1"/>
</dbReference>
<dbReference type="Gene3D" id="3.40.50.300">
    <property type="entry name" value="P-loop containing nucleotide triphosphate hydrolases"/>
    <property type="match status" value="1"/>
</dbReference>
<dbReference type="EC" id="2.7.7.7" evidence="1"/>
<evidence type="ECO:0000256" key="7">
    <source>
        <dbReference type="ARBA" id="ARBA00049244"/>
    </source>
</evidence>
<dbReference type="eggNOG" id="COG2812">
    <property type="taxonomic scope" value="Bacteria"/>
</dbReference>
<dbReference type="GO" id="GO:0003677">
    <property type="term" value="F:DNA binding"/>
    <property type="evidence" value="ECO:0007669"/>
    <property type="project" value="InterPro"/>
</dbReference>
<name>D9QSQ8_ACEAZ</name>
<dbReference type="InterPro" id="IPR008921">
    <property type="entry name" value="DNA_pol3_clamp-load_cplx_C"/>
</dbReference>
<sequence>MAFGDVVGQDTPIDILQNGLKRDRVNHAYLFAGKKGVGKEFTAVQFAKALNCKERKSDACGECISCRKFNSGNHPDIVNIEPEGKYIKIDQIRSLQQNTSYKPYESEWKIYIIKQADRMNLQAANGLLRTLEEPPKYVVIILLASKEDLLLPTITSRCQIIKFRTLTVDEITDRLISRFELDRAEAEKIAILADGSLGKAIEFIENEDTLTTREIILDELKELNGLDIVEVFELVQKILDYKEEIDGILESIITFYRDLLLYKGSQKEELLINFDYQEEVIKLSREYTFDELQSIIEEIEQTNNLVQNTNVKLQLALEVMLLNIKEKRV</sequence>
<accession>D9QSQ8</accession>
<dbReference type="InterPro" id="IPR050238">
    <property type="entry name" value="DNA_Rep/Repair_Clamp_Loader"/>
</dbReference>
<dbReference type="STRING" id="574087.Acear_0044"/>
<evidence type="ECO:0000256" key="8">
    <source>
        <dbReference type="SAM" id="Coils"/>
    </source>
</evidence>
<dbReference type="Gene3D" id="1.20.272.10">
    <property type="match status" value="1"/>
</dbReference>
<keyword evidence="6" id="KW-0239">DNA-directed DNA polymerase</keyword>
<dbReference type="InterPro" id="IPR004622">
    <property type="entry name" value="DNA_pol_HolB"/>
</dbReference>
<dbReference type="Proteomes" id="UP000001661">
    <property type="component" value="Chromosome"/>
</dbReference>
<dbReference type="NCBIfam" id="TIGR00678">
    <property type="entry name" value="holB"/>
    <property type="match status" value="1"/>
</dbReference>
<evidence type="ECO:0000256" key="4">
    <source>
        <dbReference type="ARBA" id="ARBA00022695"/>
    </source>
</evidence>
<evidence type="ECO:0000259" key="9">
    <source>
        <dbReference type="Pfam" id="PF09115"/>
    </source>
</evidence>
<keyword evidence="8" id="KW-0175">Coiled coil</keyword>
<evidence type="ECO:0000256" key="2">
    <source>
        <dbReference type="ARBA" id="ARBA00014363"/>
    </source>
</evidence>
<evidence type="ECO:0000256" key="1">
    <source>
        <dbReference type="ARBA" id="ARBA00012417"/>
    </source>
</evidence>
<feature type="coiled-coil region" evidence="8">
    <location>
        <begin position="289"/>
        <end position="316"/>
    </location>
</feature>
<dbReference type="GO" id="GO:0006261">
    <property type="term" value="P:DNA-templated DNA replication"/>
    <property type="evidence" value="ECO:0007669"/>
    <property type="project" value="TreeGrafter"/>
</dbReference>
<evidence type="ECO:0000313" key="11">
    <source>
        <dbReference type="Proteomes" id="UP000001661"/>
    </source>
</evidence>
<dbReference type="EMBL" id="CP002105">
    <property type="protein sequence ID" value="ADL11596.1"/>
    <property type="molecule type" value="Genomic_DNA"/>
</dbReference>
<protein>
    <recommendedName>
        <fullName evidence="2">DNA polymerase III subunit delta'</fullName>
        <ecNumber evidence="1">2.7.7.7</ecNumber>
    </recommendedName>
</protein>
<dbReference type="GO" id="GO:0008408">
    <property type="term" value="F:3'-5' exonuclease activity"/>
    <property type="evidence" value="ECO:0007669"/>
    <property type="project" value="InterPro"/>
</dbReference>
<dbReference type="RefSeq" id="WP_013277043.1">
    <property type="nucleotide sequence ID" value="NC_014378.1"/>
</dbReference>
<dbReference type="SUPFAM" id="SSF52540">
    <property type="entry name" value="P-loop containing nucleoside triphosphate hydrolases"/>
    <property type="match status" value="1"/>
</dbReference>
<gene>
    <name evidence="10" type="ordered locus">Acear_0044</name>
</gene>
<dbReference type="FunFam" id="3.40.50.300:FF:001255">
    <property type="entry name" value="DNA polymerase III subunit delta"/>
    <property type="match status" value="1"/>
</dbReference>
<dbReference type="AlphaFoldDB" id="D9QSQ8"/>
<dbReference type="OrthoDB" id="9810148at2"/>
<keyword evidence="4 10" id="KW-0548">Nucleotidyltransferase</keyword>
<feature type="domain" description="DNA polymerase III delta subunit C-terminal" evidence="9">
    <location>
        <begin position="210"/>
        <end position="325"/>
    </location>
</feature>
<dbReference type="GO" id="GO:0003887">
    <property type="term" value="F:DNA-directed DNA polymerase activity"/>
    <property type="evidence" value="ECO:0007669"/>
    <property type="project" value="UniProtKB-KW"/>
</dbReference>
<dbReference type="SUPFAM" id="SSF48019">
    <property type="entry name" value="post-AAA+ oligomerization domain-like"/>
    <property type="match status" value="1"/>
</dbReference>
<evidence type="ECO:0000256" key="5">
    <source>
        <dbReference type="ARBA" id="ARBA00022705"/>
    </source>
</evidence>
<dbReference type="PANTHER" id="PTHR11669">
    <property type="entry name" value="REPLICATION FACTOR C / DNA POLYMERASE III GAMMA-TAU SUBUNIT"/>
    <property type="match status" value="1"/>
</dbReference>
<dbReference type="HOGENOM" id="CLU_006229_4_5_9"/>
<organism evidence="10 11">
    <name type="scientific">Acetohalobium arabaticum (strain ATCC 49924 / DSM 5501 / Z-7288)</name>
    <dbReference type="NCBI Taxonomy" id="574087"/>
    <lineage>
        <taxon>Bacteria</taxon>
        <taxon>Bacillati</taxon>
        <taxon>Bacillota</taxon>
        <taxon>Clostridia</taxon>
        <taxon>Halanaerobiales</taxon>
        <taxon>Halobacteroidaceae</taxon>
        <taxon>Acetohalobium</taxon>
    </lineage>
</organism>
<dbReference type="Pfam" id="PF09115">
    <property type="entry name" value="DNApol3-delta_C"/>
    <property type="match status" value="1"/>
</dbReference>
<evidence type="ECO:0000256" key="3">
    <source>
        <dbReference type="ARBA" id="ARBA00022679"/>
    </source>
</evidence>
<evidence type="ECO:0000256" key="6">
    <source>
        <dbReference type="ARBA" id="ARBA00022932"/>
    </source>
</evidence>
<evidence type="ECO:0000313" key="10">
    <source>
        <dbReference type="EMBL" id="ADL11596.1"/>
    </source>
</evidence>